<gene>
    <name evidence="1" type="ORF">PYW08_005360</name>
</gene>
<accession>A0ACC2QID6</accession>
<sequence length="389" mass="45093">MANTQETLRNLLNKIATEHKYEKPEIIINEIFSGGANYTSKLFTLIIKEENKDDLHLFAKVAAAGEAFRKDMPMDPYKVEHFVYTKLAKIYASLEEENGVPEEHRLYFTKFYGFDPSNYQETLVLENLLAHGYGPHDRLRSVNWEYASSAISDLAKMHALSFALKKQNPEEFENVSSFLKLDWEQFTNMDALFRKTIAVALENVEPEYKEALEKFLENQEIPFMMYKSIGKTCLVHGDYRGDNLLNRVREDGKVDIKIVDLQITHGGCPVADVIYFIFTSTDEDFRAKYYERLLEHYYTQLSAAMKRLNLDPEETYSREDFEYELKEKLPYGLSFAVIILPTITIDSKDAPKVDETLDMNSFDVNKTSNLYAERLNGVVNDFVKWGILK</sequence>
<reference evidence="1" key="1">
    <citation type="submission" date="2023-03" db="EMBL/GenBank/DDBJ databases">
        <title>Chromosome-level genomes of two armyworms, Mythimna separata and Mythimna loreyi, provide insights into the biosynthesis and reception of sex pheromones.</title>
        <authorList>
            <person name="Zhao H."/>
        </authorList>
    </citation>
    <scope>NUCLEOTIDE SEQUENCE</scope>
    <source>
        <strain evidence="1">BeijingLab</strain>
    </source>
</reference>
<keyword evidence="2" id="KW-1185">Reference proteome</keyword>
<proteinExistence type="predicted"/>
<evidence type="ECO:0000313" key="1">
    <source>
        <dbReference type="EMBL" id="KAJ8716961.1"/>
    </source>
</evidence>
<dbReference type="Proteomes" id="UP001231649">
    <property type="component" value="Chromosome 18"/>
</dbReference>
<name>A0ACC2QID6_9NEOP</name>
<dbReference type="EMBL" id="CM056794">
    <property type="protein sequence ID" value="KAJ8716961.1"/>
    <property type="molecule type" value="Genomic_DNA"/>
</dbReference>
<evidence type="ECO:0000313" key="2">
    <source>
        <dbReference type="Proteomes" id="UP001231649"/>
    </source>
</evidence>
<protein>
    <submittedName>
        <fullName evidence="1">Uncharacterized protein</fullName>
    </submittedName>
</protein>
<comment type="caution">
    <text evidence="1">The sequence shown here is derived from an EMBL/GenBank/DDBJ whole genome shotgun (WGS) entry which is preliminary data.</text>
</comment>
<organism evidence="1 2">
    <name type="scientific">Mythimna loreyi</name>
    <dbReference type="NCBI Taxonomy" id="667449"/>
    <lineage>
        <taxon>Eukaryota</taxon>
        <taxon>Metazoa</taxon>
        <taxon>Ecdysozoa</taxon>
        <taxon>Arthropoda</taxon>
        <taxon>Hexapoda</taxon>
        <taxon>Insecta</taxon>
        <taxon>Pterygota</taxon>
        <taxon>Neoptera</taxon>
        <taxon>Endopterygota</taxon>
        <taxon>Lepidoptera</taxon>
        <taxon>Glossata</taxon>
        <taxon>Ditrysia</taxon>
        <taxon>Noctuoidea</taxon>
        <taxon>Noctuidae</taxon>
        <taxon>Noctuinae</taxon>
        <taxon>Hadenini</taxon>
        <taxon>Mythimna</taxon>
    </lineage>
</organism>